<dbReference type="PANTHER" id="PTHR47266">
    <property type="entry name" value="ENDONUCLEASE-RELATED"/>
    <property type="match status" value="1"/>
</dbReference>
<dbReference type="AlphaFoldDB" id="A0A438C4H8"/>
<dbReference type="GO" id="GO:0003676">
    <property type="term" value="F:nucleic acid binding"/>
    <property type="evidence" value="ECO:0007669"/>
    <property type="project" value="InterPro"/>
</dbReference>
<dbReference type="EMBL" id="QGNW01002548">
    <property type="protein sequence ID" value="RVW18151.1"/>
    <property type="molecule type" value="Genomic_DNA"/>
</dbReference>
<reference evidence="1 2" key="1">
    <citation type="journal article" date="2018" name="PLoS Genet.">
        <title>Population sequencing reveals clonal diversity and ancestral inbreeding in the grapevine cultivar Chardonnay.</title>
        <authorList>
            <person name="Roach M.J."/>
            <person name="Johnson D.L."/>
            <person name="Bohlmann J."/>
            <person name="van Vuuren H.J."/>
            <person name="Jones S.J."/>
            <person name="Pretorius I.S."/>
            <person name="Schmidt S.A."/>
            <person name="Borneman A.R."/>
        </authorList>
    </citation>
    <scope>NUCLEOTIDE SEQUENCE [LARGE SCALE GENOMIC DNA]</scope>
    <source>
        <strain evidence="2">cv. Chardonnay</strain>
        <tissue evidence="1">Leaf</tissue>
    </source>
</reference>
<evidence type="ECO:0000313" key="2">
    <source>
        <dbReference type="Proteomes" id="UP000288805"/>
    </source>
</evidence>
<dbReference type="Proteomes" id="UP000288805">
    <property type="component" value="Unassembled WGS sequence"/>
</dbReference>
<comment type="caution">
    <text evidence="1">The sequence shown here is derived from an EMBL/GenBank/DDBJ whole genome shotgun (WGS) entry which is preliminary data.</text>
</comment>
<evidence type="ECO:0000313" key="1">
    <source>
        <dbReference type="EMBL" id="RVW18151.1"/>
    </source>
</evidence>
<organism evidence="1 2">
    <name type="scientific">Vitis vinifera</name>
    <name type="common">Grape</name>
    <dbReference type="NCBI Taxonomy" id="29760"/>
    <lineage>
        <taxon>Eukaryota</taxon>
        <taxon>Viridiplantae</taxon>
        <taxon>Streptophyta</taxon>
        <taxon>Embryophyta</taxon>
        <taxon>Tracheophyta</taxon>
        <taxon>Spermatophyta</taxon>
        <taxon>Magnoliopsida</taxon>
        <taxon>eudicotyledons</taxon>
        <taxon>Gunneridae</taxon>
        <taxon>Pentapetalae</taxon>
        <taxon>rosids</taxon>
        <taxon>Vitales</taxon>
        <taxon>Vitaceae</taxon>
        <taxon>Viteae</taxon>
        <taxon>Vitis</taxon>
    </lineage>
</organism>
<evidence type="ECO:0008006" key="3">
    <source>
        <dbReference type="Google" id="ProtNLM"/>
    </source>
</evidence>
<dbReference type="SUPFAM" id="SSF53098">
    <property type="entry name" value="Ribonuclease H-like"/>
    <property type="match status" value="1"/>
</dbReference>
<sequence>MPIPLKFYTQPLKPLHPTIASWPFDAWGLDMVGPITPKSSTGHAYILAATNYFSKWAEVVPLKEVNKENVVNFIRSNIIYRASTNGIVEAFNKTLCNLMKKIVDNSKKDWHERVGEAL</sequence>
<gene>
    <name evidence="1" type="ORF">CK203_112471</name>
</gene>
<accession>A0A438C4H8</accession>
<protein>
    <recommendedName>
        <fullName evidence="3">Integrase catalytic domain-containing protein</fullName>
    </recommendedName>
</protein>
<proteinExistence type="predicted"/>
<dbReference type="Gene3D" id="3.30.420.10">
    <property type="entry name" value="Ribonuclease H-like superfamily/Ribonuclease H"/>
    <property type="match status" value="2"/>
</dbReference>
<dbReference type="InterPro" id="IPR012337">
    <property type="entry name" value="RNaseH-like_sf"/>
</dbReference>
<dbReference type="InterPro" id="IPR052160">
    <property type="entry name" value="Gypsy_RT_Integrase-like"/>
</dbReference>
<dbReference type="InterPro" id="IPR036397">
    <property type="entry name" value="RNaseH_sf"/>
</dbReference>
<name>A0A438C4H8_VITVI</name>